<protein>
    <submittedName>
        <fullName evidence="1">F-box associated domain</fullName>
    </submittedName>
</protein>
<reference evidence="2" key="1">
    <citation type="submission" date="2016-06" db="EMBL/GenBank/DDBJ databases">
        <title>Parallel loss of symbiosis genes in relatives of nitrogen-fixing non-legume Parasponia.</title>
        <authorList>
            <person name="Van Velzen R."/>
            <person name="Holmer R."/>
            <person name="Bu F."/>
            <person name="Rutten L."/>
            <person name="Van Zeijl A."/>
            <person name="Liu W."/>
            <person name="Santuari L."/>
            <person name="Cao Q."/>
            <person name="Sharma T."/>
            <person name="Shen D."/>
            <person name="Roswanjaya Y."/>
            <person name="Wardhani T."/>
            <person name="Kalhor M.S."/>
            <person name="Jansen J."/>
            <person name="Van den Hoogen J."/>
            <person name="Gungor B."/>
            <person name="Hartog M."/>
            <person name="Hontelez J."/>
            <person name="Verver J."/>
            <person name="Yang W.-C."/>
            <person name="Schijlen E."/>
            <person name="Repin R."/>
            <person name="Schilthuizen M."/>
            <person name="Schranz E."/>
            <person name="Heidstra R."/>
            <person name="Miyata K."/>
            <person name="Fedorova E."/>
            <person name="Kohlen W."/>
            <person name="Bisseling T."/>
            <person name="Smit S."/>
            <person name="Geurts R."/>
        </authorList>
    </citation>
    <scope>NUCLEOTIDE SEQUENCE [LARGE SCALE GENOMIC DNA]</scope>
    <source>
        <strain evidence="2">cv. RG33-2</strain>
    </source>
</reference>
<dbReference type="OrthoDB" id="1867629at2759"/>
<organism evidence="1 2">
    <name type="scientific">Trema orientale</name>
    <name type="common">Charcoal tree</name>
    <name type="synonym">Celtis orientalis</name>
    <dbReference type="NCBI Taxonomy" id="63057"/>
    <lineage>
        <taxon>Eukaryota</taxon>
        <taxon>Viridiplantae</taxon>
        <taxon>Streptophyta</taxon>
        <taxon>Embryophyta</taxon>
        <taxon>Tracheophyta</taxon>
        <taxon>Spermatophyta</taxon>
        <taxon>Magnoliopsida</taxon>
        <taxon>eudicotyledons</taxon>
        <taxon>Gunneridae</taxon>
        <taxon>Pentapetalae</taxon>
        <taxon>rosids</taxon>
        <taxon>fabids</taxon>
        <taxon>Rosales</taxon>
        <taxon>Cannabaceae</taxon>
        <taxon>Trema</taxon>
    </lineage>
</organism>
<dbReference type="AlphaFoldDB" id="A0A2P5G0B8"/>
<dbReference type="InParanoid" id="A0A2P5G0B8"/>
<evidence type="ECO:0000313" key="1">
    <source>
        <dbReference type="EMBL" id="POO03508.1"/>
    </source>
</evidence>
<sequence>MILSFDMCDEKFQRIPLPDEVQRFGAEWRSLAVWNESLVLFFSAQNSWFSTSFEMWVMLDIFGADEGVTPWIKHLTVGPLIGIHSPVAFWNDDELLMDTRDGGILSYNLSTQEIRRLPIHGAVVPGSSYADFFQRSLVSVKGGNVLNQLAYLDL</sequence>
<comment type="caution">
    <text evidence="1">The sequence shown here is derived from an EMBL/GenBank/DDBJ whole genome shotgun (WGS) entry which is preliminary data.</text>
</comment>
<proteinExistence type="predicted"/>
<dbReference type="EMBL" id="JXTC01000002">
    <property type="protein sequence ID" value="POO03508.1"/>
    <property type="molecule type" value="Genomic_DNA"/>
</dbReference>
<keyword evidence="2" id="KW-1185">Reference proteome</keyword>
<name>A0A2P5G0B8_TREOI</name>
<evidence type="ECO:0000313" key="2">
    <source>
        <dbReference type="Proteomes" id="UP000237000"/>
    </source>
</evidence>
<gene>
    <name evidence="1" type="ORF">TorRG33x02_007130</name>
</gene>
<accession>A0A2P5G0B8</accession>
<dbReference type="Proteomes" id="UP000237000">
    <property type="component" value="Unassembled WGS sequence"/>
</dbReference>